<proteinExistence type="predicted"/>
<name>A0A9I9E3B4_CUCME</name>
<dbReference type="EnsemblPlants" id="MELO3C028085.2.1">
    <property type="protein sequence ID" value="MELO3C028085.2.1"/>
    <property type="gene ID" value="MELO3C028085.2"/>
</dbReference>
<protein>
    <submittedName>
        <fullName evidence="1">Uncharacterized protein</fullName>
    </submittedName>
</protein>
<dbReference type="Gramene" id="MELO3C028085.2.1">
    <property type="protein sequence ID" value="MELO3C028085.2.1"/>
    <property type="gene ID" value="MELO3C028085.2"/>
</dbReference>
<accession>A0A9I9E3B4</accession>
<evidence type="ECO:0000313" key="1">
    <source>
        <dbReference type="EnsemblPlants" id="MELO3C028085.2.1"/>
    </source>
</evidence>
<organism evidence="1">
    <name type="scientific">Cucumis melo</name>
    <name type="common">Muskmelon</name>
    <dbReference type="NCBI Taxonomy" id="3656"/>
    <lineage>
        <taxon>Eukaryota</taxon>
        <taxon>Viridiplantae</taxon>
        <taxon>Streptophyta</taxon>
        <taxon>Embryophyta</taxon>
        <taxon>Tracheophyta</taxon>
        <taxon>Spermatophyta</taxon>
        <taxon>Magnoliopsida</taxon>
        <taxon>eudicotyledons</taxon>
        <taxon>Gunneridae</taxon>
        <taxon>Pentapetalae</taxon>
        <taxon>rosids</taxon>
        <taxon>fabids</taxon>
        <taxon>Cucurbitales</taxon>
        <taxon>Cucurbitaceae</taxon>
        <taxon>Benincaseae</taxon>
        <taxon>Cucumis</taxon>
    </lineage>
</organism>
<reference evidence="1" key="1">
    <citation type="submission" date="2023-03" db="UniProtKB">
        <authorList>
            <consortium name="EnsemblPlants"/>
        </authorList>
    </citation>
    <scope>IDENTIFICATION</scope>
</reference>
<dbReference type="AlphaFoldDB" id="A0A9I9E3B4"/>
<sequence length="100" mass="11924">MKKVGANSDIHWVLLDKENRAVGFHAKSGGLWFFLYFRVYRGLMRTILEVVLFRGLSEFIHRESKLHIFRIFIKFSINYMTEILSLRLEITVCTLVRFHC</sequence>